<keyword evidence="7" id="KW-1185">Reference proteome</keyword>
<dbReference type="GeneID" id="5004891"/>
<dbReference type="InterPro" id="IPR057983">
    <property type="entry name" value="NAA35-like_N"/>
</dbReference>
<evidence type="ECO:0000256" key="1">
    <source>
        <dbReference type="ARBA" id="ARBA00004496"/>
    </source>
</evidence>
<dbReference type="OMA" id="QMEWIVQ"/>
<evidence type="ECO:0000259" key="5">
    <source>
        <dbReference type="Pfam" id="PF25789"/>
    </source>
</evidence>
<dbReference type="HOGENOM" id="CLU_011757_1_1_1"/>
<dbReference type="OrthoDB" id="269405at2759"/>
<evidence type="ECO:0000313" key="6">
    <source>
        <dbReference type="EMBL" id="ABO99145.1"/>
    </source>
</evidence>
<dbReference type="GO" id="GO:0031417">
    <property type="term" value="C:NatC complex"/>
    <property type="evidence" value="ECO:0007669"/>
    <property type="project" value="InterPro"/>
</dbReference>
<dbReference type="Proteomes" id="UP000001568">
    <property type="component" value="Chromosome 12"/>
</dbReference>
<dbReference type="RefSeq" id="XP_001420852.1">
    <property type="nucleotide sequence ID" value="XM_001420815.1"/>
</dbReference>
<evidence type="ECO:0000313" key="7">
    <source>
        <dbReference type="Proteomes" id="UP000001568"/>
    </source>
</evidence>
<comment type="similarity">
    <text evidence="2">Belongs to the MAK10 family.</text>
</comment>
<dbReference type="STRING" id="436017.A4S5Y4"/>
<evidence type="ECO:0000259" key="4">
    <source>
        <dbReference type="Pfam" id="PF04112"/>
    </source>
</evidence>
<dbReference type="PANTHER" id="PTHR21373">
    <property type="entry name" value="GLUCOSE REPRESSIBLE PROTEIN MAK10"/>
    <property type="match status" value="1"/>
</dbReference>
<comment type="subcellular location">
    <subcellularLocation>
        <location evidence="1">Cytoplasm</location>
    </subcellularLocation>
</comment>
<feature type="domain" description="NAA35-like TPR repeats" evidence="5">
    <location>
        <begin position="315"/>
        <end position="689"/>
    </location>
</feature>
<dbReference type="AlphaFoldDB" id="A4S5Y4"/>
<gene>
    <name evidence="6" type="ORF">OSTLU_26922</name>
</gene>
<protein>
    <submittedName>
        <fullName evidence="6">Uncharacterized protein</fullName>
    </submittedName>
</protein>
<name>A4S5Y4_OSTLU</name>
<dbReference type="KEGG" id="olu:OSTLU_26922"/>
<keyword evidence="3" id="KW-0963">Cytoplasm</keyword>
<dbReference type="InterPro" id="IPR057982">
    <property type="entry name" value="TPR_NAA35"/>
</dbReference>
<dbReference type="Pfam" id="PF25789">
    <property type="entry name" value="TPR_NAA35"/>
    <property type="match status" value="1"/>
</dbReference>
<evidence type="ECO:0000256" key="2">
    <source>
        <dbReference type="ARBA" id="ARBA00006289"/>
    </source>
</evidence>
<dbReference type="PANTHER" id="PTHR21373:SF0">
    <property type="entry name" value="N-ALPHA-ACETYLTRANSFERASE 35, NATC AUXILIARY SUBUNIT"/>
    <property type="match status" value="1"/>
</dbReference>
<dbReference type="InterPro" id="IPR007244">
    <property type="entry name" value="Naa35_N"/>
</dbReference>
<proteinExistence type="inferred from homology"/>
<dbReference type="Gramene" id="ABO99145">
    <property type="protein sequence ID" value="ABO99145"/>
    <property type="gene ID" value="OSTLU_26922"/>
</dbReference>
<sequence length="697" mass="77174">MSWIPLDPIINELSNVLTSGELVHDANFSLFDAMSALDIGDLKMDAGAVRDGSRLTLAQLLASGRAPKDITGRDLVRELDAMLCAEGTFRKGYAAATTVWTNAHCAGHRTGHLDDATPALRAFTRATLASASMAQHAVKTGDVYEEEDFAVLGDFGEVAGREAWATAEADDEVLIELASALMKMEDSGGDRDVEAVVARLEFRRAHHLMMKTLTGAIGAGTDARNEARQHANAAKARLKEMRNYYSEDVVDDEDALDWDPNAGSFSKGLSLHMLGGAPPREVHFLSTRRAFEYFEREIDDVLVAAEVFKFRARKEAPTIEEVLECLERLQTRRPGAIALGLAAAELMHEKELCGWHFGHVGLHSVWTFAGVTTKTLETSFAHPKDAVDAFIDECVQPLTVVVRSFCVNRARFRRVLRRSLGEFSHLQIAADALDAAQDDALATSDEDRAKVETLRSLQAPCIAWAEHLTCYVELRHLELGFSLDLYLPHELAMVYYYMHYLQRLRVVTLRRKAMTPSTQTIQTQLCFLAEQQKLSMYSALRFTFAALLDSGKLRPCVTAFSGEDLRFWQRFSTFQTVELPPPAHYDDYKASIEANLSHFRGELTDADEAVSDVTVFAGIADRFFQEARTAADFVTEKFEPHAASDAVVASLVADVVASRVISTKNLVALRLLFATDMTCACDTKSHDLYAQITACKP</sequence>
<dbReference type="Pfam" id="PF04112">
    <property type="entry name" value="Mak10"/>
    <property type="match status" value="1"/>
</dbReference>
<organism evidence="6 7">
    <name type="scientific">Ostreococcus lucimarinus (strain CCE9901)</name>
    <dbReference type="NCBI Taxonomy" id="436017"/>
    <lineage>
        <taxon>Eukaryota</taxon>
        <taxon>Viridiplantae</taxon>
        <taxon>Chlorophyta</taxon>
        <taxon>Mamiellophyceae</taxon>
        <taxon>Mamiellales</taxon>
        <taxon>Bathycoccaceae</taxon>
        <taxon>Ostreococcus</taxon>
    </lineage>
</organism>
<dbReference type="EMBL" id="CP000592">
    <property type="protein sequence ID" value="ABO99145.1"/>
    <property type="molecule type" value="Genomic_DNA"/>
</dbReference>
<evidence type="ECO:0000256" key="3">
    <source>
        <dbReference type="ARBA" id="ARBA00022490"/>
    </source>
</evidence>
<dbReference type="eggNOG" id="KOG2343">
    <property type="taxonomic scope" value="Eukaryota"/>
</dbReference>
<accession>A4S5Y4</accession>
<reference evidence="6 7" key="1">
    <citation type="journal article" date="2007" name="Proc. Natl. Acad. Sci. U.S.A.">
        <title>The tiny eukaryote Ostreococcus provides genomic insights into the paradox of plankton speciation.</title>
        <authorList>
            <person name="Palenik B."/>
            <person name="Grimwood J."/>
            <person name="Aerts A."/>
            <person name="Rouze P."/>
            <person name="Salamov A."/>
            <person name="Putnam N."/>
            <person name="Dupont C."/>
            <person name="Jorgensen R."/>
            <person name="Derelle E."/>
            <person name="Rombauts S."/>
            <person name="Zhou K."/>
            <person name="Otillar R."/>
            <person name="Merchant S.S."/>
            <person name="Podell S."/>
            <person name="Gaasterland T."/>
            <person name="Napoli C."/>
            <person name="Gendler K."/>
            <person name="Manuell A."/>
            <person name="Tai V."/>
            <person name="Vallon O."/>
            <person name="Piganeau G."/>
            <person name="Jancek S."/>
            <person name="Heijde M."/>
            <person name="Jabbari K."/>
            <person name="Bowler C."/>
            <person name="Lohr M."/>
            <person name="Robbens S."/>
            <person name="Werner G."/>
            <person name="Dubchak I."/>
            <person name="Pazour G.J."/>
            <person name="Ren Q."/>
            <person name="Paulsen I."/>
            <person name="Delwiche C."/>
            <person name="Schmutz J."/>
            <person name="Rokhsar D."/>
            <person name="Van de Peer Y."/>
            <person name="Moreau H."/>
            <person name="Grigoriev I.V."/>
        </authorList>
    </citation>
    <scope>NUCLEOTIDE SEQUENCE [LARGE SCALE GENOMIC DNA]</scope>
    <source>
        <strain evidence="6 7">CCE9901</strain>
    </source>
</reference>
<feature type="domain" description="NAA35-like N-terminal" evidence="4">
    <location>
        <begin position="20"/>
        <end position="150"/>
    </location>
</feature>